<protein>
    <submittedName>
        <fullName evidence="3">Rhodanese domain-containing protein</fullName>
    </submittedName>
</protein>
<keyword evidence="2" id="KW-1185">Reference proteome</keyword>
<feature type="domain" description="Rhodanese" evidence="1">
    <location>
        <begin position="118"/>
        <end position="139"/>
    </location>
</feature>
<dbReference type="InterPro" id="IPR001763">
    <property type="entry name" value="Rhodanese-like_dom"/>
</dbReference>
<name>A0A914REC7_PAREQ</name>
<dbReference type="PROSITE" id="PS50206">
    <property type="entry name" value="RHODANESE_3"/>
    <property type="match status" value="1"/>
</dbReference>
<dbReference type="Proteomes" id="UP000887564">
    <property type="component" value="Unplaced"/>
</dbReference>
<organism evidence="2 3">
    <name type="scientific">Parascaris equorum</name>
    <name type="common">Equine roundworm</name>
    <dbReference type="NCBI Taxonomy" id="6256"/>
    <lineage>
        <taxon>Eukaryota</taxon>
        <taxon>Metazoa</taxon>
        <taxon>Ecdysozoa</taxon>
        <taxon>Nematoda</taxon>
        <taxon>Chromadorea</taxon>
        <taxon>Rhabditida</taxon>
        <taxon>Spirurina</taxon>
        <taxon>Ascaridomorpha</taxon>
        <taxon>Ascaridoidea</taxon>
        <taxon>Ascarididae</taxon>
        <taxon>Parascaris</taxon>
    </lineage>
</organism>
<dbReference type="PANTHER" id="PTHR10828:SF76">
    <property type="entry name" value="M-PHASE INDUCER PHOSPHATASE"/>
    <property type="match status" value="1"/>
</dbReference>
<accession>A0A914REC7</accession>
<dbReference type="GO" id="GO:0005634">
    <property type="term" value="C:nucleus"/>
    <property type="evidence" value="ECO:0007669"/>
    <property type="project" value="TreeGrafter"/>
</dbReference>
<dbReference type="PANTHER" id="PTHR10828">
    <property type="entry name" value="M-PHASE INDUCER PHOSPHATASE DUAL SPECIFICITY PHOSPHATASE CDC25"/>
    <property type="match status" value="1"/>
</dbReference>
<dbReference type="AlphaFoldDB" id="A0A914REC7"/>
<dbReference type="GO" id="GO:0000086">
    <property type="term" value="P:G2/M transition of mitotic cell cycle"/>
    <property type="evidence" value="ECO:0007669"/>
    <property type="project" value="TreeGrafter"/>
</dbReference>
<dbReference type="SUPFAM" id="SSF52821">
    <property type="entry name" value="Rhodanese/Cell cycle control phosphatase"/>
    <property type="match status" value="1"/>
</dbReference>
<dbReference type="GO" id="GO:0005737">
    <property type="term" value="C:cytoplasm"/>
    <property type="evidence" value="ECO:0007669"/>
    <property type="project" value="TreeGrafter"/>
</dbReference>
<dbReference type="GO" id="GO:0010971">
    <property type="term" value="P:positive regulation of G2/M transition of mitotic cell cycle"/>
    <property type="evidence" value="ECO:0007669"/>
    <property type="project" value="TreeGrafter"/>
</dbReference>
<sequence>MISLMIVSCKVFACVLMGESCVAFYRAALLSRKILQIDVKETDKVRPRRASAISRALSSGALERGQFAKLRDGELPELLEVSYSLQTVPRPQIDSGAFRSISVETFIELLSNMDDEQFARRFVVIDCRYPYEYQGGHIKVGNDCNLQYKSVLEVIIKYGSKN</sequence>
<evidence type="ECO:0000313" key="2">
    <source>
        <dbReference type="Proteomes" id="UP000887564"/>
    </source>
</evidence>
<dbReference type="Gene3D" id="3.40.250.10">
    <property type="entry name" value="Rhodanese-like domain"/>
    <property type="match status" value="1"/>
</dbReference>
<dbReference type="InterPro" id="IPR036873">
    <property type="entry name" value="Rhodanese-like_dom_sf"/>
</dbReference>
<dbReference type="WBParaSite" id="PEQ_0000003301-mRNA-1">
    <property type="protein sequence ID" value="PEQ_0000003301-mRNA-1"/>
    <property type="gene ID" value="PEQ_0000003301"/>
</dbReference>
<dbReference type="GO" id="GO:0110032">
    <property type="term" value="P:positive regulation of G2/MI transition of meiotic cell cycle"/>
    <property type="evidence" value="ECO:0007669"/>
    <property type="project" value="TreeGrafter"/>
</dbReference>
<reference evidence="3" key="1">
    <citation type="submission" date="2022-11" db="UniProtKB">
        <authorList>
            <consortium name="WormBaseParasite"/>
        </authorList>
    </citation>
    <scope>IDENTIFICATION</scope>
</reference>
<dbReference type="GO" id="GO:0004725">
    <property type="term" value="F:protein tyrosine phosphatase activity"/>
    <property type="evidence" value="ECO:0007669"/>
    <property type="project" value="TreeGrafter"/>
</dbReference>
<evidence type="ECO:0000313" key="3">
    <source>
        <dbReference type="WBParaSite" id="PEQ_0000003301-mRNA-1"/>
    </source>
</evidence>
<proteinExistence type="predicted"/>
<evidence type="ECO:0000259" key="1">
    <source>
        <dbReference type="PROSITE" id="PS50206"/>
    </source>
</evidence>